<evidence type="ECO:0000313" key="8">
    <source>
        <dbReference type="Proteomes" id="UP000539350"/>
    </source>
</evidence>
<evidence type="ECO:0000256" key="1">
    <source>
        <dbReference type="ARBA" id="ARBA00022617"/>
    </source>
</evidence>
<dbReference type="Gene3D" id="2.160.20.10">
    <property type="entry name" value="Single-stranded right-handed beta-helix, Pectin lyase-like"/>
    <property type="match status" value="1"/>
</dbReference>
<dbReference type="InterPro" id="IPR006626">
    <property type="entry name" value="PbH1"/>
</dbReference>
<reference evidence="7 8" key="1">
    <citation type="submission" date="2020-07" db="EMBL/GenBank/DDBJ databases">
        <title>Halieaceae bacterium, F7430, whole genome shotgun sequencing project.</title>
        <authorList>
            <person name="Jiang S."/>
            <person name="Liu Z.W."/>
            <person name="Du Z.J."/>
        </authorList>
    </citation>
    <scope>NUCLEOTIDE SEQUENCE [LARGE SCALE GENOMIC DNA]</scope>
    <source>
        <strain evidence="7 8">F7430</strain>
    </source>
</reference>
<keyword evidence="2 5" id="KW-0479">Metal-binding</keyword>
<dbReference type="InterPro" id="IPR051550">
    <property type="entry name" value="SCF-Subunits/Alg-Epimerases"/>
</dbReference>
<feature type="domain" description="Cytochrome c" evidence="6">
    <location>
        <begin position="425"/>
        <end position="506"/>
    </location>
</feature>
<dbReference type="GO" id="GO:0020037">
    <property type="term" value="F:heme binding"/>
    <property type="evidence" value="ECO:0007669"/>
    <property type="project" value="InterPro"/>
</dbReference>
<protein>
    <submittedName>
        <fullName evidence="7">Right-handed parallel beta-helix repeat-containing protein</fullName>
    </submittedName>
</protein>
<evidence type="ECO:0000256" key="4">
    <source>
        <dbReference type="ARBA" id="ARBA00023004"/>
    </source>
</evidence>
<evidence type="ECO:0000256" key="5">
    <source>
        <dbReference type="PROSITE-ProRule" id="PRU00433"/>
    </source>
</evidence>
<evidence type="ECO:0000313" key="7">
    <source>
        <dbReference type="EMBL" id="MBA6413474.1"/>
    </source>
</evidence>
<dbReference type="InterPro" id="IPR036909">
    <property type="entry name" value="Cyt_c-like_dom_sf"/>
</dbReference>
<proteinExistence type="predicted"/>
<dbReference type="EMBL" id="JACFXU010000014">
    <property type="protein sequence ID" value="MBA6413474.1"/>
    <property type="molecule type" value="Genomic_DNA"/>
</dbReference>
<dbReference type="SMART" id="SM00710">
    <property type="entry name" value="PbH1"/>
    <property type="match status" value="7"/>
</dbReference>
<accession>A0A7W2TX70</accession>
<keyword evidence="1 5" id="KW-0349">Heme</keyword>
<dbReference type="GO" id="GO:0009055">
    <property type="term" value="F:electron transfer activity"/>
    <property type="evidence" value="ECO:0007669"/>
    <property type="project" value="InterPro"/>
</dbReference>
<keyword evidence="4 5" id="KW-0408">Iron</keyword>
<dbReference type="SUPFAM" id="SSF51126">
    <property type="entry name" value="Pectin lyase-like"/>
    <property type="match status" value="1"/>
</dbReference>
<evidence type="ECO:0000256" key="3">
    <source>
        <dbReference type="ARBA" id="ARBA00022737"/>
    </source>
</evidence>
<dbReference type="RefSeq" id="WP_182172755.1">
    <property type="nucleotide sequence ID" value="NZ_JACFXU010000014.1"/>
</dbReference>
<evidence type="ECO:0000256" key="2">
    <source>
        <dbReference type="ARBA" id="ARBA00022723"/>
    </source>
</evidence>
<dbReference type="PROSITE" id="PS51007">
    <property type="entry name" value="CYTC"/>
    <property type="match status" value="1"/>
</dbReference>
<sequence>MNKLLVIIAALVLAGGGFYLGQSQKAEPTIIKIDSEPKAAFSSPGTEEIAAAGATDSSRLRSLRTPTSGELIVVKNGESIQDAVVKAQPGAVIKVMPGIYKETVYIDKDNITLSGVIEEGEYPILEGEGLRNDAILYSGNGVTIENFYITHYKGNGVMGQAGNNFIIRNNIVVDTGVYGIFPQLGKNGIVSHNILSGIEDAAIYVGMSDNVDVVHNEVFASVAGIEIENSRKSLVENNYVHNNTGGILAFITPGLPIKTCSDVLIRNNFVVNNNHENFAIPGSLVSNIPEGTGVLVMACDDVVIEGNIISGNDSMGITLTDFSMASNAATDPDSDPSPNRAKILNNIMYDNGNKPAPIVRALLATMMKTRGPDIIDTVGMDDGCILNPERFRTIGLGDYGECEFDTTMNVASYTLPEPVPARDKEHMETGKLVYYGVCAGCHAYSSRLIGPPTQIIQALYMDNPEGIAAYATEPVKKRDDYPDMPPQSHLDEESLMAAAEFMLGLEK</sequence>
<dbReference type="InterPro" id="IPR012334">
    <property type="entry name" value="Pectin_lyas_fold"/>
</dbReference>
<comment type="caution">
    <text evidence="7">The sequence shown here is derived from an EMBL/GenBank/DDBJ whole genome shotgun (WGS) entry which is preliminary data.</text>
</comment>
<keyword evidence="3" id="KW-0677">Repeat</keyword>
<organism evidence="7 8">
    <name type="scientific">Sediminihaliea albiluteola</name>
    <dbReference type="NCBI Taxonomy" id="2758564"/>
    <lineage>
        <taxon>Bacteria</taxon>
        <taxon>Pseudomonadati</taxon>
        <taxon>Pseudomonadota</taxon>
        <taxon>Gammaproteobacteria</taxon>
        <taxon>Cellvibrionales</taxon>
        <taxon>Halieaceae</taxon>
        <taxon>Sediminihaliea</taxon>
    </lineage>
</organism>
<keyword evidence="8" id="KW-1185">Reference proteome</keyword>
<name>A0A7W2TX70_9GAMM</name>
<dbReference type="InterPro" id="IPR009056">
    <property type="entry name" value="Cyt_c-like_dom"/>
</dbReference>
<dbReference type="PANTHER" id="PTHR22990:SF15">
    <property type="entry name" value="F-BOX ONLY PROTEIN 10"/>
    <property type="match status" value="1"/>
</dbReference>
<evidence type="ECO:0000259" key="6">
    <source>
        <dbReference type="PROSITE" id="PS51007"/>
    </source>
</evidence>
<dbReference type="Proteomes" id="UP000539350">
    <property type="component" value="Unassembled WGS sequence"/>
</dbReference>
<dbReference type="InterPro" id="IPR039448">
    <property type="entry name" value="Beta_helix"/>
</dbReference>
<dbReference type="Gene3D" id="1.10.760.10">
    <property type="entry name" value="Cytochrome c-like domain"/>
    <property type="match status" value="1"/>
</dbReference>
<dbReference type="GO" id="GO:0046872">
    <property type="term" value="F:metal ion binding"/>
    <property type="evidence" value="ECO:0007669"/>
    <property type="project" value="UniProtKB-KW"/>
</dbReference>
<dbReference type="InterPro" id="IPR011050">
    <property type="entry name" value="Pectin_lyase_fold/virulence"/>
</dbReference>
<gene>
    <name evidence="7" type="ORF">H2508_10175</name>
</gene>
<dbReference type="InterPro" id="IPR022442">
    <property type="entry name" value="SO_2930-like_dom"/>
</dbReference>
<dbReference type="SUPFAM" id="SSF46626">
    <property type="entry name" value="Cytochrome c"/>
    <property type="match status" value="1"/>
</dbReference>
<dbReference type="PANTHER" id="PTHR22990">
    <property type="entry name" value="F-BOX ONLY PROTEIN"/>
    <property type="match status" value="1"/>
</dbReference>
<dbReference type="NCBIfam" id="TIGR03805">
    <property type="entry name" value="beta_helix_1"/>
    <property type="match status" value="1"/>
</dbReference>
<dbReference type="AlphaFoldDB" id="A0A7W2TX70"/>
<dbReference type="Pfam" id="PF13229">
    <property type="entry name" value="Beta_helix"/>
    <property type="match status" value="1"/>
</dbReference>